<dbReference type="InterPro" id="IPR001810">
    <property type="entry name" value="F-box_dom"/>
</dbReference>
<reference evidence="3 4" key="1">
    <citation type="submission" date="2020-01" db="EMBL/GenBank/DDBJ databases">
        <authorList>
            <consortium name="DOE Joint Genome Institute"/>
            <person name="Haridas S."/>
            <person name="Albert R."/>
            <person name="Binder M."/>
            <person name="Bloem J."/>
            <person name="Labutti K."/>
            <person name="Salamov A."/>
            <person name="Andreopoulos B."/>
            <person name="Baker S.E."/>
            <person name="Barry K."/>
            <person name="Bills G."/>
            <person name="Bluhm B.H."/>
            <person name="Cannon C."/>
            <person name="Castanera R."/>
            <person name="Culley D.E."/>
            <person name="Daum C."/>
            <person name="Ezra D."/>
            <person name="Gonzalez J.B."/>
            <person name="Henrissat B."/>
            <person name="Kuo A."/>
            <person name="Liang C."/>
            <person name="Lipzen A."/>
            <person name="Lutzoni F."/>
            <person name="Magnuson J."/>
            <person name="Mondo S."/>
            <person name="Nolan M."/>
            <person name="Ohm R."/>
            <person name="Pangilinan J."/>
            <person name="Park H.-J.H."/>
            <person name="Ramirez L."/>
            <person name="Alfaro M."/>
            <person name="Sun H."/>
            <person name="Tritt A."/>
            <person name="Yoshinaga Y."/>
            <person name="Zwiers L.-H.L."/>
            <person name="Turgeon B.G."/>
            <person name="Goodwin S.B."/>
            <person name="Spatafora J.W."/>
            <person name="Crous P.W."/>
            <person name="Grigoriev I.V."/>
        </authorList>
    </citation>
    <scope>NUCLEOTIDE SEQUENCE [LARGE SCALE GENOMIC DNA]</scope>
    <source>
        <strain evidence="3 4">CBS 611.86</strain>
    </source>
</reference>
<dbReference type="Proteomes" id="UP000481861">
    <property type="component" value="Unassembled WGS sequence"/>
</dbReference>
<dbReference type="Gene3D" id="1.20.1280.50">
    <property type="match status" value="1"/>
</dbReference>
<comment type="caution">
    <text evidence="3">The sequence shown here is derived from an EMBL/GenBank/DDBJ whole genome shotgun (WGS) entry which is preliminary data.</text>
</comment>
<keyword evidence="4" id="KW-1185">Reference proteome</keyword>
<organism evidence="3 4">
    <name type="scientific">Massariosphaeria phaeospora</name>
    <dbReference type="NCBI Taxonomy" id="100035"/>
    <lineage>
        <taxon>Eukaryota</taxon>
        <taxon>Fungi</taxon>
        <taxon>Dikarya</taxon>
        <taxon>Ascomycota</taxon>
        <taxon>Pezizomycotina</taxon>
        <taxon>Dothideomycetes</taxon>
        <taxon>Pleosporomycetidae</taxon>
        <taxon>Pleosporales</taxon>
        <taxon>Pleosporales incertae sedis</taxon>
        <taxon>Massariosphaeria</taxon>
    </lineage>
</organism>
<evidence type="ECO:0000256" key="1">
    <source>
        <dbReference type="SAM" id="MobiDB-lite"/>
    </source>
</evidence>
<feature type="region of interest" description="Disordered" evidence="1">
    <location>
        <begin position="484"/>
        <end position="507"/>
    </location>
</feature>
<name>A0A7C8M3E6_9PLEO</name>
<dbReference type="PROSITE" id="PS50181">
    <property type="entry name" value="FBOX"/>
    <property type="match status" value="1"/>
</dbReference>
<feature type="domain" description="F-box" evidence="2">
    <location>
        <begin position="2"/>
        <end position="48"/>
    </location>
</feature>
<feature type="region of interest" description="Disordered" evidence="1">
    <location>
        <begin position="611"/>
        <end position="630"/>
    </location>
</feature>
<evidence type="ECO:0000313" key="4">
    <source>
        <dbReference type="Proteomes" id="UP000481861"/>
    </source>
</evidence>
<accession>A0A7C8M3E6</accession>
<evidence type="ECO:0000259" key="2">
    <source>
        <dbReference type="PROSITE" id="PS50181"/>
    </source>
</evidence>
<dbReference type="AlphaFoldDB" id="A0A7C8M3E6"/>
<dbReference type="SUPFAM" id="SSF81383">
    <property type="entry name" value="F-box domain"/>
    <property type="match status" value="1"/>
</dbReference>
<evidence type="ECO:0000313" key="3">
    <source>
        <dbReference type="EMBL" id="KAF2867616.1"/>
    </source>
</evidence>
<feature type="compositionally biased region" description="Basic and acidic residues" evidence="1">
    <location>
        <begin position="486"/>
        <end position="498"/>
    </location>
</feature>
<sequence>MTISLDRLPFDILFYIASTLQFDDVLSLGHTCRQLKALLEESTLCRRAIEADFLHSKEALLAQNQTITYNEALRGIFSRRNAFSSAQPFAARVIGPASAFTYRQGILCLLRGNTIHVSDMHSSSGSVEIDLSSIINSVPESSSSSRSEPKLSLLYYSDEIIAVHVERKGRSNNGRIFAISTKRYPSGGNRVLKEVEVESSYKLFARHTESFLYYGTYTGTGSHGHHEWEIRGISLSDRRLLSPCPPRLQLEEFFGTDIGSTIAFEIHDGFFYALSNQTSFDVEELDWTSFYHCVRFRLDRPVPQEMDINRQLYRRQHAEGPIHDSWTDLTLQVDESTNRLVIVESRREWQNGSSRQLRTFYVSGIKFPDKLDPNTSSIDTTSATGATNSPLLPIDDPFSRLVDSSNNPHWAPTQPRYAWNHHPEFPANSGTTRSFILARTKFRAYNYSCSSFVDMVEDEKCCNDAASGPCLRIRIGSRRLAPADWAPHDKITSPKDKSPSPPIDGDDVYRQSRVQMWPPPASKCPCSARLHQILNPQPPSASGFNNFITGVLDERTLVYMIRSSRSYGSADDNTLGTVVVIKFNSGPLPPSSSDAQPLGVHGEHMEDEFAPSHWHWTPGQSRACENGECR</sequence>
<gene>
    <name evidence="3" type="ORF">BDV95DRAFT_597831</name>
</gene>
<dbReference type="InterPro" id="IPR036047">
    <property type="entry name" value="F-box-like_dom_sf"/>
</dbReference>
<protein>
    <recommendedName>
        <fullName evidence="2">F-box domain-containing protein</fullName>
    </recommendedName>
</protein>
<dbReference type="OrthoDB" id="5359231at2759"/>
<proteinExistence type="predicted"/>
<dbReference type="EMBL" id="JAADJZ010000022">
    <property type="protein sequence ID" value="KAF2867616.1"/>
    <property type="molecule type" value="Genomic_DNA"/>
</dbReference>